<reference evidence="3" key="1">
    <citation type="submission" date="2020-04" db="EMBL/GenBank/DDBJ databases">
        <title>A desert anoxygenic phototrophic bacterium fixes CO2 using RubisCO under aerobic conditions.</title>
        <authorList>
            <person name="Tang K."/>
        </authorList>
    </citation>
    <scope>NUCLEOTIDE SEQUENCE [LARGE SCALE GENOMIC DNA]</scope>
    <source>
        <strain evidence="3">MIMtkB3</strain>
    </source>
</reference>
<name>A0A858R7F5_9PROT</name>
<proteinExistence type="predicted"/>
<evidence type="ECO:0000256" key="1">
    <source>
        <dbReference type="SAM" id="MobiDB-lite"/>
    </source>
</evidence>
<feature type="chain" id="PRO_5032887255" description="Spore coat protein U domain-containing protein" evidence="2">
    <location>
        <begin position="28"/>
        <end position="131"/>
    </location>
</feature>
<protein>
    <recommendedName>
        <fullName evidence="5">Spore coat protein U domain-containing protein</fullName>
    </recommendedName>
</protein>
<evidence type="ECO:0000256" key="2">
    <source>
        <dbReference type="SAM" id="SignalP"/>
    </source>
</evidence>
<evidence type="ECO:0000313" key="3">
    <source>
        <dbReference type="EMBL" id="QJE73509.1"/>
    </source>
</evidence>
<organism evidence="3 4">
    <name type="scientific">Aerophototrophica crusticola</name>
    <dbReference type="NCBI Taxonomy" id="1709002"/>
    <lineage>
        <taxon>Bacteria</taxon>
        <taxon>Pseudomonadati</taxon>
        <taxon>Pseudomonadota</taxon>
        <taxon>Alphaproteobacteria</taxon>
        <taxon>Rhodospirillales</taxon>
        <taxon>Rhodospirillaceae</taxon>
        <taxon>Aerophototrophica</taxon>
    </lineage>
</organism>
<dbReference type="EMBL" id="CP051775">
    <property type="protein sequence ID" value="QJE73509.1"/>
    <property type="molecule type" value="Genomic_DNA"/>
</dbReference>
<keyword evidence="2" id="KW-0732">Signal</keyword>
<evidence type="ECO:0008006" key="5">
    <source>
        <dbReference type="Google" id="ProtNLM"/>
    </source>
</evidence>
<gene>
    <name evidence="3" type="ORF">HHL28_10770</name>
</gene>
<keyword evidence="4" id="KW-1185">Reference proteome</keyword>
<dbReference type="AlphaFoldDB" id="A0A858R7F5"/>
<dbReference type="Proteomes" id="UP000501891">
    <property type="component" value="Chromosome"/>
</dbReference>
<feature type="signal peptide" evidence="2">
    <location>
        <begin position="1"/>
        <end position="27"/>
    </location>
</feature>
<accession>A0A858R7F5</accession>
<feature type="region of interest" description="Disordered" evidence="1">
    <location>
        <begin position="111"/>
        <end position="131"/>
    </location>
</feature>
<evidence type="ECO:0000313" key="4">
    <source>
        <dbReference type="Proteomes" id="UP000501891"/>
    </source>
</evidence>
<dbReference type="KEGG" id="acru:HHL28_10770"/>
<sequence>MCPRRGPGRLTLAILALPALCAAPAAAQGTGSLRLGALVQAECALQVMENLTVLDVLGGVRDVPIATVGERCNDGDGYRVVLTSRNNGFLRGQNGDVLSYLVSYGPLEAAKLSAPEPSSPTMPRPIGSSAR</sequence>